<keyword evidence="3" id="KW-0408">Iron</keyword>
<sequence length="206" mass="22117">MADKRTTVTPRENGPLVVKGLEELRGPDGAALEVKAVVALCRCGHSQNKPFCDGSHAKVGFTSTSDRPADGPDKVLRYSGTGGTVTYNPRLCAHAAECVRLARAVFDPARKPWIDPDQGTADQIRDVVRACPSGALALEGPEHLLPEGVRIKVQKDGPYWVLRSDVDAPPPGQAACDDKVVLCRCGMSGNKPYCDGTHRAEKWSDD</sequence>
<comment type="caution">
    <text evidence="6">The sequence shown here is derived from an EMBL/GenBank/DDBJ whole genome shotgun (WGS) entry which is preliminary data.</text>
</comment>
<feature type="domain" description="Iron-binding zinc finger CDGSH type" evidence="5">
    <location>
        <begin position="156"/>
        <end position="204"/>
    </location>
</feature>
<keyword evidence="1" id="KW-0001">2Fe-2S</keyword>
<dbReference type="RefSeq" id="WP_105514591.1">
    <property type="nucleotide sequence ID" value="NZ_PVEP01000003.1"/>
</dbReference>
<name>A0A2S8S8V7_9RHOB</name>
<dbReference type="InterPro" id="IPR018967">
    <property type="entry name" value="FeS-contain_CDGSH-typ"/>
</dbReference>
<dbReference type="InterPro" id="IPR052950">
    <property type="entry name" value="CISD"/>
</dbReference>
<evidence type="ECO:0000313" key="6">
    <source>
        <dbReference type="EMBL" id="PQV57138.1"/>
    </source>
</evidence>
<dbReference type="Pfam" id="PF06902">
    <property type="entry name" value="Fer4_19"/>
    <property type="match status" value="1"/>
</dbReference>
<dbReference type="EMBL" id="PVEP01000003">
    <property type="protein sequence ID" value="PQV57138.1"/>
    <property type="molecule type" value="Genomic_DNA"/>
</dbReference>
<evidence type="ECO:0000259" key="5">
    <source>
        <dbReference type="SMART" id="SM00704"/>
    </source>
</evidence>
<dbReference type="PANTHER" id="PTHR46491:SF3">
    <property type="entry name" value="CDGSH IRON-SULFUR DOMAIN-CONTAINING PROTEIN 3, MITOCHONDRIAL"/>
    <property type="match status" value="1"/>
</dbReference>
<evidence type="ECO:0000256" key="2">
    <source>
        <dbReference type="ARBA" id="ARBA00022723"/>
    </source>
</evidence>
<dbReference type="Pfam" id="PF09360">
    <property type="entry name" value="zf-CDGSH"/>
    <property type="match status" value="2"/>
</dbReference>
<dbReference type="AlphaFoldDB" id="A0A2S8S8V7"/>
<dbReference type="InterPro" id="IPR010693">
    <property type="entry name" value="Divergent_4Fe-4S_mono-cluster"/>
</dbReference>
<dbReference type="GO" id="GO:0046872">
    <property type="term" value="F:metal ion binding"/>
    <property type="evidence" value="ECO:0007669"/>
    <property type="project" value="UniProtKB-KW"/>
</dbReference>
<dbReference type="PANTHER" id="PTHR46491">
    <property type="entry name" value="CDGSH IRON SULFUR DOMAIN PROTEIN HOMOLOG"/>
    <property type="match status" value="1"/>
</dbReference>
<protein>
    <submittedName>
        <fullName evidence="6">Putative Fe-S cluster protein YjdI</fullName>
    </submittedName>
</protein>
<keyword evidence="4" id="KW-0411">Iron-sulfur</keyword>
<organism evidence="6 7">
    <name type="scientific">Albidovulum denitrificans</name>
    <dbReference type="NCBI Taxonomy" id="404881"/>
    <lineage>
        <taxon>Bacteria</taxon>
        <taxon>Pseudomonadati</taxon>
        <taxon>Pseudomonadota</taxon>
        <taxon>Alphaproteobacteria</taxon>
        <taxon>Rhodobacterales</taxon>
        <taxon>Paracoccaceae</taxon>
        <taxon>Albidovulum</taxon>
    </lineage>
</organism>
<dbReference type="InterPro" id="IPR042216">
    <property type="entry name" value="MitoNEET_CISD"/>
</dbReference>
<dbReference type="GO" id="GO:0051537">
    <property type="term" value="F:2 iron, 2 sulfur cluster binding"/>
    <property type="evidence" value="ECO:0007669"/>
    <property type="project" value="UniProtKB-KW"/>
</dbReference>
<dbReference type="GO" id="GO:0005737">
    <property type="term" value="C:cytoplasm"/>
    <property type="evidence" value="ECO:0007669"/>
    <property type="project" value="UniProtKB-ARBA"/>
</dbReference>
<proteinExistence type="predicted"/>
<evidence type="ECO:0000256" key="1">
    <source>
        <dbReference type="ARBA" id="ARBA00022714"/>
    </source>
</evidence>
<evidence type="ECO:0000313" key="7">
    <source>
        <dbReference type="Proteomes" id="UP000238338"/>
    </source>
</evidence>
<evidence type="ECO:0000256" key="4">
    <source>
        <dbReference type="ARBA" id="ARBA00023014"/>
    </source>
</evidence>
<evidence type="ECO:0000256" key="3">
    <source>
        <dbReference type="ARBA" id="ARBA00023004"/>
    </source>
</evidence>
<accession>A0A2S8S8V7</accession>
<dbReference type="SMART" id="SM00704">
    <property type="entry name" value="ZnF_CDGSH"/>
    <property type="match status" value="2"/>
</dbReference>
<feature type="domain" description="Iron-binding zinc finger CDGSH type" evidence="5">
    <location>
        <begin position="25"/>
        <end position="62"/>
    </location>
</feature>
<reference evidence="6 7" key="1">
    <citation type="submission" date="2018-02" db="EMBL/GenBank/DDBJ databases">
        <title>Genomic Encyclopedia of Archaeal and Bacterial Type Strains, Phase II (KMG-II): from individual species to whole genera.</title>
        <authorList>
            <person name="Goeker M."/>
        </authorList>
    </citation>
    <scope>NUCLEOTIDE SEQUENCE [LARGE SCALE GENOMIC DNA]</scope>
    <source>
        <strain evidence="6 7">DSM 18921</strain>
    </source>
</reference>
<dbReference type="Proteomes" id="UP000238338">
    <property type="component" value="Unassembled WGS sequence"/>
</dbReference>
<dbReference type="Gene3D" id="3.40.5.90">
    <property type="entry name" value="CDGSH iron-sulfur domain, mitoNEET-type"/>
    <property type="match status" value="2"/>
</dbReference>
<gene>
    <name evidence="6" type="ORF">LX70_01997</name>
</gene>
<keyword evidence="7" id="KW-1185">Reference proteome</keyword>
<dbReference type="OrthoDB" id="9795032at2"/>
<keyword evidence="2" id="KW-0479">Metal-binding</keyword>